<feature type="binding site" evidence="8">
    <location>
        <position position="230"/>
    </location>
    <ligand>
        <name>Zn(2+)</name>
        <dbReference type="ChEBI" id="CHEBI:29105"/>
        <label>1</label>
    </ligand>
</feature>
<comment type="caution">
    <text evidence="9">The sequence shown here is derived from an EMBL/GenBank/DDBJ whole genome shotgun (WGS) entry which is preliminary data.</text>
</comment>
<dbReference type="PANTHER" id="PTHR32481:SF7">
    <property type="entry name" value="AMINOPEPTIDASE YHFE-RELATED"/>
    <property type="match status" value="1"/>
</dbReference>
<gene>
    <name evidence="9" type="ORF">EV214_12011</name>
</gene>
<dbReference type="InterPro" id="IPR008007">
    <property type="entry name" value="Peptidase_M42"/>
</dbReference>
<dbReference type="OrthoDB" id="9772053at2"/>
<dbReference type="PANTHER" id="PTHR32481">
    <property type="entry name" value="AMINOPEPTIDASE"/>
    <property type="match status" value="1"/>
</dbReference>
<feature type="binding site" evidence="8">
    <location>
        <position position="65"/>
    </location>
    <ligand>
        <name>Zn(2+)</name>
        <dbReference type="ChEBI" id="CHEBI:29105"/>
        <label>1</label>
    </ligand>
</feature>
<name>A0A4R2KHA0_9FIRM</name>
<keyword evidence="3" id="KW-0645">Protease</keyword>
<dbReference type="InterPro" id="IPR051464">
    <property type="entry name" value="Peptidase_M42_aminopept"/>
</dbReference>
<comment type="cofactor">
    <cofactor evidence="8">
        <name>a divalent metal cation</name>
        <dbReference type="ChEBI" id="CHEBI:60240"/>
    </cofactor>
    <text evidence="8">Binds 2 divalent metal cations per subunit.</text>
</comment>
<dbReference type="GO" id="GO:0046872">
    <property type="term" value="F:metal ion binding"/>
    <property type="evidence" value="ECO:0007669"/>
    <property type="project" value="UniProtKB-UniRule"/>
</dbReference>
<dbReference type="Proteomes" id="UP000294919">
    <property type="component" value="Unassembled WGS sequence"/>
</dbReference>
<evidence type="ECO:0000256" key="3">
    <source>
        <dbReference type="ARBA" id="ARBA00022670"/>
    </source>
</evidence>
<evidence type="ECO:0000256" key="1">
    <source>
        <dbReference type="ARBA" id="ARBA00006272"/>
    </source>
</evidence>
<dbReference type="Gene3D" id="3.40.630.10">
    <property type="entry name" value="Zn peptidases"/>
    <property type="match status" value="1"/>
</dbReference>
<evidence type="ECO:0000256" key="7">
    <source>
        <dbReference type="PIRSR" id="PIRSR001123-1"/>
    </source>
</evidence>
<comment type="similarity">
    <text evidence="1 6">Belongs to the peptidase M42 family.</text>
</comment>
<dbReference type="AlphaFoldDB" id="A0A4R2KHA0"/>
<dbReference type="SUPFAM" id="SSF101821">
    <property type="entry name" value="Aminopeptidase/glucanase lid domain"/>
    <property type="match status" value="1"/>
</dbReference>
<evidence type="ECO:0000256" key="2">
    <source>
        <dbReference type="ARBA" id="ARBA00022438"/>
    </source>
</evidence>
<feature type="binding site" evidence="8">
    <location>
        <position position="175"/>
    </location>
    <ligand>
        <name>Zn(2+)</name>
        <dbReference type="ChEBI" id="CHEBI:29105"/>
        <label>1</label>
    </ligand>
</feature>
<feature type="binding site" evidence="8">
    <location>
        <position position="208"/>
    </location>
    <ligand>
        <name>Zn(2+)</name>
        <dbReference type="ChEBI" id="CHEBI:29105"/>
        <label>2</label>
    </ligand>
</feature>
<evidence type="ECO:0000256" key="6">
    <source>
        <dbReference type="PIRNR" id="PIRNR001123"/>
    </source>
</evidence>
<protein>
    <submittedName>
        <fullName evidence="9">Endoglucanase</fullName>
    </submittedName>
</protein>
<accession>A0A4R2KHA0</accession>
<dbReference type="GO" id="GO:0004177">
    <property type="term" value="F:aminopeptidase activity"/>
    <property type="evidence" value="ECO:0007669"/>
    <property type="project" value="UniProtKB-UniRule"/>
</dbReference>
<evidence type="ECO:0000313" key="10">
    <source>
        <dbReference type="Proteomes" id="UP000294919"/>
    </source>
</evidence>
<dbReference type="Pfam" id="PF05343">
    <property type="entry name" value="Peptidase_M42"/>
    <property type="match status" value="1"/>
</dbReference>
<evidence type="ECO:0000256" key="5">
    <source>
        <dbReference type="ARBA" id="ARBA00022801"/>
    </source>
</evidence>
<dbReference type="PIRSF" id="PIRSF001123">
    <property type="entry name" value="PepA_GA"/>
    <property type="match status" value="1"/>
</dbReference>
<dbReference type="SUPFAM" id="SSF53187">
    <property type="entry name" value="Zn-dependent exopeptidases"/>
    <property type="match status" value="1"/>
</dbReference>
<dbReference type="InterPro" id="IPR023367">
    <property type="entry name" value="Peptidase_M42_dom2"/>
</dbReference>
<evidence type="ECO:0000256" key="4">
    <source>
        <dbReference type="ARBA" id="ARBA00022723"/>
    </source>
</evidence>
<reference evidence="9 10" key="1">
    <citation type="submission" date="2019-03" db="EMBL/GenBank/DDBJ databases">
        <title>Genomic Encyclopedia of Type Strains, Phase IV (KMG-IV): sequencing the most valuable type-strain genomes for metagenomic binning, comparative biology and taxonomic classification.</title>
        <authorList>
            <person name="Goeker M."/>
        </authorList>
    </citation>
    <scope>NUCLEOTIDE SEQUENCE [LARGE SCALE GENOMIC DNA]</scope>
    <source>
        <strain evidence="9 10">DSM 102940</strain>
    </source>
</reference>
<dbReference type="Gene3D" id="2.40.30.40">
    <property type="entry name" value="Peptidase M42, domain 2"/>
    <property type="match status" value="1"/>
</dbReference>
<evidence type="ECO:0000313" key="9">
    <source>
        <dbReference type="EMBL" id="TCO71792.1"/>
    </source>
</evidence>
<dbReference type="RefSeq" id="WP_132246396.1">
    <property type="nucleotide sequence ID" value="NZ_SLWV01000020.1"/>
</dbReference>
<feature type="binding site" evidence="8">
    <location>
        <position position="314"/>
    </location>
    <ligand>
        <name>Zn(2+)</name>
        <dbReference type="ChEBI" id="CHEBI:29105"/>
        <label>2</label>
    </ligand>
</feature>
<evidence type="ECO:0000256" key="8">
    <source>
        <dbReference type="PIRSR" id="PIRSR001123-2"/>
    </source>
</evidence>
<keyword evidence="2" id="KW-0031">Aminopeptidase</keyword>
<proteinExistence type="inferred from homology"/>
<feature type="active site" description="Proton acceptor" evidence="7">
    <location>
        <position position="207"/>
    </location>
</feature>
<feature type="binding site" evidence="8">
    <location>
        <position position="175"/>
    </location>
    <ligand>
        <name>Zn(2+)</name>
        <dbReference type="ChEBI" id="CHEBI:29105"/>
        <label>2</label>
    </ligand>
</feature>
<sequence length="350" mass="38270">MQIRNILENLVETPSVSGFEQSASHIIESFLKDTCNDIKRDKLGNLIAYKKGNAQKPIKIMLAAHMDEIGLMVKDIDEKGFVKFTTIGGVDQRTLLAQEVIIHGEKNLLGIVATKAPHLQTPEEQKESIKIEDMLIDIGLSKTAAEKIITIGDPITINRKIISLQENVVAGKALDDKAGVAAIIVCFKELKKWHHQCDVYGVATVQEEVGTRGAMVSTFQIAPHIGIAVDVGFGKTPELSKGDSLDLGRGPGIGFGANIHPKIHERLKKIAKEYNIPYQVDLSPANSGTDAQSMQISQSGVATGVISIPLRYMHTSVETVDIIDIKNTGRLLAYFITSLDDEDLEEFLCF</sequence>
<dbReference type="GO" id="GO:0006508">
    <property type="term" value="P:proteolysis"/>
    <property type="evidence" value="ECO:0007669"/>
    <property type="project" value="UniProtKB-KW"/>
</dbReference>
<dbReference type="EMBL" id="SLWV01000020">
    <property type="protein sequence ID" value="TCO71792.1"/>
    <property type="molecule type" value="Genomic_DNA"/>
</dbReference>
<keyword evidence="5" id="KW-0378">Hydrolase</keyword>
<keyword evidence="10" id="KW-1185">Reference proteome</keyword>
<keyword evidence="4 8" id="KW-0479">Metal-binding</keyword>
<organism evidence="9 10">
    <name type="scientific">Marinisporobacter balticus</name>
    <dbReference type="NCBI Taxonomy" id="2018667"/>
    <lineage>
        <taxon>Bacteria</taxon>
        <taxon>Bacillati</taxon>
        <taxon>Bacillota</taxon>
        <taxon>Clostridia</taxon>
        <taxon>Peptostreptococcales</taxon>
        <taxon>Thermotaleaceae</taxon>
        <taxon>Marinisporobacter</taxon>
    </lineage>
</organism>
<dbReference type="CDD" id="cd05656">
    <property type="entry name" value="M42_Frv"/>
    <property type="match status" value="1"/>
</dbReference>